<dbReference type="SMART" id="SM00702">
    <property type="entry name" value="P4Hc"/>
    <property type="match status" value="1"/>
</dbReference>
<evidence type="ECO:0000259" key="8">
    <source>
        <dbReference type="PROSITE" id="PS51471"/>
    </source>
</evidence>
<evidence type="ECO:0000256" key="6">
    <source>
        <dbReference type="ARBA" id="ARBA00023004"/>
    </source>
</evidence>
<reference evidence="9 10" key="1">
    <citation type="journal article" date="2022" name="Nat. Genet.">
        <title>Improved pea reference genome and pan-genome highlight genomic features and evolutionary characteristics.</title>
        <authorList>
            <person name="Yang T."/>
            <person name="Liu R."/>
            <person name="Luo Y."/>
            <person name="Hu S."/>
            <person name="Wang D."/>
            <person name="Wang C."/>
            <person name="Pandey M.K."/>
            <person name="Ge S."/>
            <person name="Xu Q."/>
            <person name="Li N."/>
            <person name="Li G."/>
            <person name="Huang Y."/>
            <person name="Saxena R.K."/>
            <person name="Ji Y."/>
            <person name="Li M."/>
            <person name="Yan X."/>
            <person name="He Y."/>
            <person name="Liu Y."/>
            <person name="Wang X."/>
            <person name="Xiang C."/>
            <person name="Varshney R.K."/>
            <person name="Ding H."/>
            <person name="Gao S."/>
            <person name="Zong X."/>
        </authorList>
    </citation>
    <scope>NUCLEOTIDE SEQUENCE [LARGE SCALE GENOMIC DNA]</scope>
    <source>
        <strain evidence="9 10">cv. Zhongwan 6</strain>
    </source>
</reference>
<keyword evidence="10" id="KW-1185">Reference proteome</keyword>
<dbReference type="AlphaFoldDB" id="A0A9D4ZRL3"/>
<dbReference type="EMBL" id="JAMSHJ010000007">
    <property type="protein sequence ID" value="KAI5382732.1"/>
    <property type="molecule type" value="Genomic_DNA"/>
</dbReference>
<feature type="compositionally biased region" description="Polar residues" evidence="7">
    <location>
        <begin position="83"/>
        <end position="101"/>
    </location>
</feature>
<dbReference type="PROSITE" id="PS51471">
    <property type="entry name" value="FE2OG_OXY"/>
    <property type="match status" value="1"/>
</dbReference>
<feature type="domain" description="Fe2OG dioxygenase" evidence="8">
    <location>
        <begin position="309"/>
        <end position="408"/>
    </location>
</feature>
<keyword evidence="2" id="KW-0479">Metal-binding</keyword>
<dbReference type="Pfam" id="PF25238">
    <property type="entry name" value="OGFOD2-like"/>
    <property type="match status" value="1"/>
</dbReference>
<dbReference type="InterPro" id="IPR005123">
    <property type="entry name" value="Oxoglu/Fe-dep_dioxygenase_dom"/>
</dbReference>
<evidence type="ECO:0000256" key="3">
    <source>
        <dbReference type="ARBA" id="ARBA00022896"/>
    </source>
</evidence>
<dbReference type="InterPro" id="IPR006620">
    <property type="entry name" value="Pro_4_hyd_alph"/>
</dbReference>
<evidence type="ECO:0000256" key="4">
    <source>
        <dbReference type="ARBA" id="ARBA00022964"/>
    </source>
</evidence>
<dbReference type="PANTHER" id="PTHR24014:SF4">
    <property type="entry name" value="2-OXOGLUTARATE AND IRON-DEPENDENT OXYGENASE DOMAIN-CONTAINING PROTEIN 2"/>
    <property type="match status" value="1"/>
</dbReference>
<dbReference type="Gene3D" id="2.60.120.620">
    <property type="entry name" value="q2cbj1_9rhob like domain"/>
    <property type="match status" value="1"/>
</dbReference>
<evidence type="ECO:0000313" key="9">
    <source>
        <dbReference type="EMBL" id="KAI5382732.1"/>
    </source>
</evidence>
<gene>
    <name evidence="9" type="ORF">KIW84_070233</name>
</gene>
<evidence type="ECO:0000313" key="10">
    <source>
        <dbReference type="Proteomes" id="UP001058974"/>
    </source>
</evidence>
<evidence type="ECO:0000256" key="2">
    <source>
        <dbReference type="ARBA" id="ARBA00022723"/>
    </source>
</evidence>
<organism evidence="9 10">
    <name type="scientific">Pisum sativum</name>
    <name type="common">Garden pea</name>
    <name type="synonym">Lathyrus oleraceus</name>
    <dbReference type="NCBI Taxonomy" id="3888"/>
    <lineage>
        <taxon>Eukaryota</taxon>
        <taxon>Viridiplantae</taxon>
        <taxon>Streptophyta</taxon>
        <taxon>Embryophyta</taxon>
        <taxon>Tracheophyta</taxon>
        <taxon>Spermatophyta</taxon>
        <taxon>Magnoliopsida</taxon>
        <taxon>eudicotyledons</taxon>
        <taxon>Gunneridae</taxon>
        <taxon>Pentapetalae</taxon>
        <taxon>rosids</taxon>
        <taxon>fabids</taxon>
        <taxon>Fabales</taxon>
        <taxon>Fabaceae</taxon>
        <taxon>Papilionoideae</taxon>
        <taxon>50 kb inversion clade</taxon>
        <taxon>NPAAA clade</taxon>
        <taxon>Hologalegina</taxon>
        <taxon>IRL clade</taxon>
        <taxon>Fabeae</taxon>
        <taxon>Lathyrus</taxon>
    </lineage>
</organism>
<dbReference type="PANTHER" id="PTHR24014">
    <property type="entry name" value="2-OXOGLUTARATE AND IRON-DEPENDENT OXYGENASE DOMAIN-CONTAINING PROTEIN 2"/>
    <property type="match status" value="1"/>
</dbReference>
<keyword evidence="4" id="KW-0223">Dioxygenase</keyword>
<proteinExistence type="predicted"/>
<dbReference type="GO" id="GO:0016705">
    <property type="term" value="F:oxidoreductase activity, acting on paired donors, with incorporation or reduction of molecular oxygen"/>
    <property type="evidence" value="ECO:0007669"/>
    <property type="project" value="InterPro"/>
</dbReference>
<dbReference type="GO" id="GO:0031418">
    <property type="term" value="F:L-ascorbic acid binding"/>
    <property type="evidence" value="ECO:0007669"/>
    <property type="project" value="UniProtKB-KW"/>
</dbReference>
<comment type="caution">
    <text evidence="9">The sequence shown here is derived from an EMBL/GenBank/DDBJ whole genome shotgun (WGS) entry which is preliminary data.</text>
</comment>
<evidence type="ECO:0000256" key="7">
    <source>
        <dbReference type="SAM" id="MobiDB-lite"/>
    </source>
</evidence>
<keyword evidence="5" id="KW-0560">Oxidoreductase</keyword>
<protein>
    <recommendedName>
        <fullName evidence="8">Fe2OG dioxygenase domain-containing protein</fullName>
    </recommendedName>
</protein>
<evidence type="ECO:0000256" key="5">
    <source>
        <dbReference type="ARBA" id="ARBA00023002"/>
    </source>
</evidence>
<keyword evidence="3" id="KW-0847">Vitamin C</keyword>
<keyword evidence="6" id="KW-0408">Iron</keyword>
<comment type="cofactor">
    <cofactor evidence="1">
        <name>L-ascorbate</name>
        <dbReference type="ChEBI" id="CHEBI:38290"/>
    </cofactor>
</comment>
<dbReference type="Proteomes" id="UP001058974">
    <property type="component" value="Chromosome 7"/>
</dbReference>
<name>A0A9D4ZRL3_PEA</name>
<dbReference type="Gramene" id="Psat07G0023300-T1">
    <property type="protein sequence ID" value="KAI5382732.1"/>
    <property type="gene ID" value="KIW84_070233"/>
</dbReference>
<accession>A0A9D4ZRL3</accession>
<dbReference type="GO" id="GO:0005506">
    <property type="term" value="F:iron ion binding"/>
    <property type="evidence" value="ECO:0007669"/>
    <property type="project" value="InterPro"/>
</dbReference>
<dbReference type="GO" id="GO:0051213">
    <property type="term" value="F:dioxygenase activity"/>
    <property type="evidence" value="ECO:0007669"/>
    <property type="project" value="UniProtKB-KW"/>
</dbReference>
<feature type="region of interest" description="Disordered" evidence="7">
    <location>
        <begin position="60"/>
        <end position="104"/>
    </location>
</feature>
<evidence type="ECO:0000256" key="1">
    <source>
        <dbReference type="ARBA" id="ARBA00001961"/>
    </source>
</evidence>
<sequence>MLVVLCKGSLFGDDAQEAVDSLFSLRKSTSSPIALTLSSLDKGCTVLQLNSSTCTRMTTSVPTSQSISLHGGSIGRQPEASPATGSTSQYGKNSFEAGSSSRGKEMSRLVLNPIKNHKPESYEDMNLDISSMLLSSLEMHLPSYMLGASRNNKASYMRGILQDYVPPALRYRDQKQKEYREKIMSNYQPLHQELYTIDPVAFFVPAFLKAIKDNTEQSFRSIMSEPAPGIFTFEMLQPRFCELLITEVEHFEKWADRTKLHVMRPNTMNQYGAVLDDFGLQTMLKKLMEDFISPLSKVFYAEVGGSTLDSHHGFIVEYGSHRDVDMEFHVDDSEVTLNVCLGRQFSGGELYFRGMRCDKHLNTMGHSEEIFDYSHVPGCAVLHHGRHRHGARATIAGHRVNLLLWCRRAPQGA</sequence>